<proteinExistence type="predicted"/>
<evidence type="ECO:0000313" key="4">
    <source>
        <dbReference type="Proteomes" id="UP000039865"/>
    </source>
</evidence>
<keyword evidence="1" id="KW-0175">Coiled coil</keyword>
<dbReference type="Proteomes" id="UP000039865">
    <property type="component" value="Unassembled WGS sequence"/>
</dbReference>
<dbReference type="EMBL" id="CCKQ01006585">
    <property type="protein sequence ID" value="CDW77903.1"/>
    <property type="molecule type" value="Genomic_DNA"/>
</dbReference>
<evidence type="ECO:0000313" key="3">
    <source>
        <dbReference type="EMBL" id="CDW77903.1"/>
    </source>
</evidence>
<dbReference type="OMA" id="WFANAKN"/>
<feature type="coiled-coil region" evidence="1">
    <location>
        <begin position="85"/>
        <end position="137"/>
    </location>
</feature>
<evidence type="ECO:0000256" key="1">
    <source>
        <dbReference type="SAM" id="Coils"/>
    </source>
</evidence>
<keyword evidence="4" id="KW-1185">Reference proteome</keyword>
<dbReference type="AlphaFoldDB" id="A0A078AAT9"/>
<name>A0A078AAT9_STYLE</name>
<feature type="region of interest" description="Disordered" evidence="2">
    <location>
        <begin position="427"/>
        <end position="462"/>
    </location>
</feature>
<organism evidence="3 4">
    <name type="scientific">Stylonychia lemnae</name>
    <name type="common">Ciliate</name>
    <dbReference type="NCBI Taxonomy" id="5949"/>
    <lineage>
        <taxon>Eukaryota</taxon>
        <taxon>Sar</taxon>
        <taxon>Alveolata</taxon>
        <taxon>Ciliophora</taxon>
        <taxon>Intramacronucleata</taxon>
        <taxon>Spirotrichea</taxon>
        <taxon>Stichotrichia</taxon>
        <taxon>Sporadotrichida</taxon>
        <taxon>Oxytrichidae</taxon>
        <taxon>Stylonychinae</taxon>
        <taxon>Stylonychia</taxon>
    </lineage>
</organism>
<feature type="compositionally biased region" description="Low complexity" evidence="2">
    <location>
        <begin position="449"/>
        <end position="462"/>
    </location>
</feature>
<evidence type="ECO:0000256" key="2">
    <source>
        <dbReference type="SAM" id="MobiDB-lite"/>
    </source>
</evidence>
<dbReference type="InParanoid" id="A0A078AAT9"/>
<accession>A0A078AAT9</accession>
<protein>
    <submittedName>
        <fullName evidence="3">Uncharacterized protein</fullName>
    </submittedName>
</protein>
<sequence>MSDITVSAALKSRVILQIDPFKLRTYGIKKPIDMKEEKIQKLMEENKRYYPIHHKNGIIDEWSAVIKHQEEQFHLEQQQKVQQDVQQKRKYYDELAKDLDQKRQQKVMQDQLVQQELNLTNEQKRALDEKNKELNDYKFNIKRRVGDMNKRQAFDIKQKSSLERQFDLDIETQILEKAKKDQQDYQNQLNQKRQMQQNEIREDYEQKSKYKEFEKLKNQMEKQEIPQLLQQSNDWQIQNQRQYKQVRIKGFNFFLGQKFDRFNDQERYKKNLYMSAIQQLEPTPRRVRELTNSNHHDNTSFLNQINDKKEQESGQRSHSYVVTQNQLKQQMQLKDQIKALDKEKLYMDQVNRQNQNQMLSQQEISLKNERKQQQESYRKILDNQRNINMIMMRNFGNMTNQEKKLNKADLSAYKEFDNKQYALIPGVQHNYSPNQKSATKSRNLNPEVNQSSNLQDQDQQNQISSHKVFDTNNNKSYEFIPTSKASVPGGTRALGKLRYLDNNPLGRTYDTNGIQNLREGSFSSLRQQKNKDFLDQSMNLISSQRDLSFNRNNFQNTQSLENFNNNAIKIMGSNDQGFQRRNNNNISQL</sequence>
<feature type="coiled-coil region" evidence="1">
    <location>
        <begin position="168"/>
        <end position="198"/>
    </location>
</feature>
<feature type="compositionally biased region" description="Polar residues" evidence="2">
    <location>
        <begin position="429"/>
        <end position="448"/>
    </location>
</feature>
<gene>
    <name evidence="3" type="primary">Contig18461.g19599</name>
    <name evidence="3" type="ORF">STYLEM_6871</name>
</gene>
<reference evidence="3 4" key="1">
    <citation type="submission" date="2014-06" db="EMBL/GenBank/DDBJ databases">
        <authorList>
            <person name="Swart Estienne"/>
        </authorList>
    </citation>
    <scope>NUCLEOTIDE SEQUENCE [LARGE SCALE GENOMIC DNA]</scope>
    <source>
        <strain evidence="3 4">130c</strain>
    </source>
</reference>